<dbReference type="KEGG" id="psuw:WQ53_13320"/>
<dbReference type="NCBIfam" id="NF006600">
    <property type="entry name" value="PRK09140.1"/>
    <property type="match status" value="1"/>
</dbReference>
<dbReference type="InterPro" id="IPR031338">
    <property type="entry name" value="KDPG/KHG_AS_2"/>
</dbReference>
<comment type="pathway">
    <text evidence="1">Carbohydrate acid metabolism.</text>
</comment>
<dbReference type="InterPro" id="IPR000887">
    <property type="entry name" value="Aldlse_KDPG_KHG"/>
</dbReference>
<dbReference type="AlphaFoldDB" id="A0A0E3Z276"/>
<name>A0A0E3Z276_9GAMM</name>
<dbReference type="PANTHER" id="PTHR30246">
    <property type="entry name" value="2-KETO-3-DEOXY-6-PHOSPHOGLUCONATE ALDOLASE"/>
    <property type="match status" value="1"/>
</dbReference>
<keyword evidence="5" id="KW-0119">Carbohydrate metabolism</keyword>
<evidence type="ECO:0000256" key="5">
    <source>
        <dbReference type="ARBA" id="ARBA00023277"/>
    </source>
</evidence>
<keyword evidence="7" id="KW-1185">Reference proteome</keyword>
<accession>A0A0E3Z276</accession>
<evidence type="ECO:0000256" key="2">
    <source>
        <dbReference type="ARBA" id="ARBA00006906"/>
    </source>
</evidence>
<dbReference type="SUPFAM" id="SSF51569">
    <property type="entry name" value="Aldolase"/>
    <property type="match status" value="1"/>
</dbReference>
<dbReference type="InterPro" id="IPR013785">
    <property type="entry name" value="Aldolase_TIM"/>
</dbReference>
<gene>
    <name evidence="6" type="ORF">WQ53_13320</name>
</gene>
<protein>
    <submittedName>
        <fullName evidence="6">2-dehydro-3-deoxy-6-phosphogalactonate aldolase</fullName>
    </submittedName>
</protein>
<reference evidence="6 7" key="1">
    <citation type="journal article" date="2015" name="Genome Announc.">
        <title>Complete Genome Sequence of Pseudoxanthomonas suwonensis Strain J1, a Cellulose-Degrading Bacterium Isolated from Leaf- and Wood-Enriched Soil.</title>
        <authorList>
            <person name="Hou L."/>
            <person name="Jiang J."/>
            <person name="Xu Z."/>
            <person name="Zhou Y."/>
            <person name="Leung F.C."/>
        </authorList>
    </citation>
    <scope>NUCLEOTIDE SEQUENCE [LARGE SCALE GENOMIC DNA]</scope>
    <source>
        <strain evidence="6 7">J1</strain>
    </source>
</reference>
<dbReference type="Proteomes" id="UP000033067">
    <property type="component" value="Chromosome"/>
</dbReference>
<dbReference type="RefSeq" id="WP_052633146.1">
    <property type="nucleotide sequence ID" value="NZ_CP011144.1"/>
</dbReference>
<comment type="subunit">
    <text evidence="3">Homotrimer.</text>
</comment>
<dbReference type="EMBL" id="CP011144">
    <property type="protein sequence ID" value="AKC87589.1"/>
    <property type="molecule type" value="Genomic_DNA"/>
</dbReference>
<dbReference type="Gene3D" id="3.20.20.70">
    <property type="entry name" value="Aldolase class I"/>
    <property type="match status" value="1"/>
</dbReference>
<dbReference type="Pfam" id="PF01081">
    <property type="entry name" value="Aldolase"/>
    <property type="match status" value="1"/>
</dbReference>
<organism evidence="6 7">
    <name type="scientific">Pseudoxanthomonas suwonensis</name>
    <dbReference type="NCBI Taxonomy" id="314722"/>
    <lineage>
        <taxon>Bacteria</taxon>
        <taxon>Pseudomonadati</taxon>
        <taxon>Pseudomonadota</taxon>
        <taxon>Gammaproteobacteria</taxon>
        <taxon>Lysobacterales</taxon>
        <taxon>Lysobacteraceae</taxon>
        <taxon>Pseudoxanthomonas</taxon>
    </lineage>
</organism>
<dbReference type="PROSITE" id="PS00160">
    <property type="entry name" value="ALDOLASE_KDPG_KHG_2"/>
    <property type="match status" value="1"/>
</dbReference>
<proteinExistence type="inferred from homology"/>
<dbReference type="PANTHER" id="PTHR30246:SF1">
    <property type="entry name" value="2-DEHYDRO-3-DEOXY-6-PHOSPHOGALACTONATE ALDOLASE-RELATED"/>
    <property type="match status" value="1"/>
</dbReference>
<sequence>MNDTATHGGRLPQVPFRLPLIAILRGITPAETGEHLDALVEEGYDAIEIPLNSPDWAQSIATAVREHGGHAWIGGGTVLRPAEVDTLQHLGARFVVTPNVNPALIRHAVAAGMQVVAGFATASEAFAALDAGAHMLKLFPASTYGPGHVRALRAVLPTVPLFVVGGVTPHTLGDFLAAGSSGAGIGGELYRPGQPAERTRTHAREFRLAHSGHLR</sequence>
<evidence type="ECO:0000313" key="7">
    <source>
        <dbReference type="Proteomes" id="UP000033067"/>
    </source>
</evidence>
<evidence type="ECO:0000256" key="1">
    <source>
        <dbReference type="ARBA" id="ARBA00004761"/>
    </source>
</evidence>
<evidence type="ECO:0000313" key="6">
    <source>
        <dbReference type="EMBL" id="AKC87589.1"/>
    </source>
</evidence>
<dbReference type="OrthoDB" id="8590323at2"/>
<dbReference type="PATRIC" id="fig|314722.6.peg.2890"/>
<comment type="similarity">
    <text evidence="2">Belongs to the KHG/KDPG aldolase family.</text>
</comment>
<dbReference type="GO" id="GO:0016829">
    <property type="term" value="F:lyase activity"/>
    <property type="evidence" value="ECO:0007669"/>
    <property type="project" value="UniProtKB-KW"/>
</dbReference>
<evidence type="ECO:0000256" key="4">
    <source>
        <dbReference type="ARBA" id="ARBA00023239"/>
    </source>
</evidence>
<dbReference type="CDD" id="cd00452">
    <property type="entry name" value="KDPG_aldolase"/>
    <property type="match status" value="1"/>
</dbReference>
<evidence type="ECO:0000256" key="3">
    <source>
        <dbReference type="ARBA" id="ARBA00011233"/>
    </source>
</evidence>
<keyword evidence="4" id="KW-0456">Lyase</keyword>